<feature type="domain" description="AAA-ATPase-like" evidence="1">
    <location>
        <begin position="440"/>
        <end position="639"/>
    </location>
</feature>
<dbReference type="Gene3D" id="3.40.50.300">
    <property type="entry name" value="P-loop containing nucleotide triphosphate hydrolases"/>
    <property type="match status" value="3"/>
</dbReference>
<evidence type="ECO:0000313" key="3">
    <source>
        <dbReference type="Proteomes" id="UP000193944"/>
    </source>
</evidence>
<dbReference type="OrthoDB" id="2143434at2759"/>
<keyword evidence="3" id="KW-1185">Reference proteome</keyword>
<evidence type="ECO:0000259" key="1">
    <source>
        <dbReference type="Pfam" id="PF09820"/>
    </source>
</evidence>
<dbReference type="Proteomes" id="UP000193944">
    <property type="component" value="Unassembled WGS sequence"/>
</dbReference>
<dbReference type="InterPro" id="IPR027417">
    <property type="entry name" value="P-loop_NTPase"/>
</dbReference>
<evidence type="ECO:0000313" key="2">
    <source>
        <dbReference type="EMBL" id="ORX76566.1"/>
    </source>
</evidence>
<dbReference type="SUPFAM" id="SSF52540">
    <property type="entry name" value="P-loop containing nucleoside triphosphate hydrolases"/>
    <property type="match status" value="2"/>
</dbReference>
<accession>A0A1Y1WTJ8</accession>
<feature type="domain" description="AAA-ATPase-like" evidence="1">
    <location>
        <begin position="857"/>
        <end position="1050"/>
    </location>
</feature>
<protein>
    <recommendedName>
        <fullName evidence="1">AAA-ATPase-like domain-containing protein</fullName>
    </recommendedName>
</protein>
<dbReference type="PANTHER" id="PTHR34825">
    <property type="entry name" value="CONSERVED PROTEIN, WITH A WEAK D-GALACTARATE DEHYDRATASE/ALTRONATE HYDROLASE DOMAIN"/>
    <property type="match status" value="1"/>
</dbReference>
<dbReference type="EMBL" id="MCFG01000291">
    <property type="protein sequence ID" value="ORX76566.1"/>
    <property type="molecule type" value="Genomic_DNA"/>
</dbReference>
<name>A0A1Y1WTJ8_9FUNG</name>
<gene>
    <name evidence="2" type="ORF">BCR32DRAFT_248627</name>
</gene>
<dbReference type="Pfam" id="PF09820">
    <property type="entry name" value="AAA-ATPase_like"/>
    <property type="match status" value="3"/>
</dbReference>
<organism evidence="2 3">
    <name type="scientific">Anaeromyces robustus</name>
    <dbReference type="NCBI Taxonomy" id="1754192"/>
    <lineage>
        <taxon>Eukaryota</taxon>
        <taxon>Fungi</taxon>
        <taxon>Fungi incertae sedis</taxon>
        <taxon>Chytridiomycota</taxon>
        <taxon>Chytridiomycota incertae sedis</taxon>
        <taxon>Neocallimastigomycetes</taxon>
        <taxon>Neocallimastigales</taxon>
        <taxon>Neocallimastigaceae</taxon>
        <taxon>Anaeromyces</taxon>
    </lineage>
</organism>
<reference evidence="2 3" key="2">
    <citation type="submission" date="2016-08" db="EMBL/GenBank/DDBJ databases">
        <title>Pervasive Adenine N6-methylation of Active Genes in Fungi.</title>
        <authorList>
            <consortium name="DOE Joint Genome Institute"/>
            <person name="Mondo S.J."/>
            <person name="Dannebaum R.O."/>
            <person name="Kuo R.C."/>
            <person name="Labutti K."/>
            <person name="Haridas S."/>
            <person name="Kuo A."/>
            <person name="Salamov A."/>
            <person name="Ahrendt S.R."/>
            <person name="Lipzen A."/>
            <person name="Sullivan W."/>
            <person name="Andreopoulos W.B."/>
            <person name="Clum A."/>
            <person name="Lindquist E."/>
            <person name="Daum C."/>
            <person name="Ramamoorthy G.K."/>
            <person name="Gryganskyi A."/>
            <person name="Culley D."/>
            <person name="Magnuson J.K."/>
            <person name="James T.Y."/>
            <person name="O'Malley M.A."/>
            <person name="Stajich J.E."/>
            <person name="Spatafora J.W."/>
            <person name="Visel A."/>
            <person name="Grigoriev I.V."/>
        </authorList>
    </citation>
    <scope>NUCLEOTIDE SEQUENCE [LARGE SCALE GENOMIC DNA]</scope>
    <source>
        <strain evidence="2 3">S4</strain>
    </source>
</reference>
<comment type="caution">
    <text evidence="2">The sequence shown here is derived from an EMBL/GenBank/DDBJ whole genome shotgun (WGS) entry which is preliminary data.</text>
</comment>
<proteinExistence type="predicted"/>
<dbReference type="PANTHER" id="PTHR34825:SF1">
    <property type="entry name" value="AAA-ATPASE-LIKE DOMAIN-CONTAINING PROTEIN"/>
    <property type="match status" value="1"/>
</dbReference>
<feature type="domain" description="AAA-ATPase-like" evidence="1">
    <location>
        <begin position="11"/>
        <end position="202"/>
    </location>
</feature>
<dbReference type="STRING" id="1754192.A0A1Y1WTJ8"/>
<dbReference type="InterPro" id="IPR018631">
    <property type="entry name" value="AAA-ATPase-like_dom"/>
</dbReference>
<reference evidence="2 3" key="1">
    <citation type="submission" date="2016-08" db="EMBL/GenBank/DDBJ databases">
        <title>A Parts List for Fungal Cellulosomes Revealed by Comparative Genomics.</title>
        <authorList>
            <consortium name="DOE Joint Genome Institute"/>
            <person name="Haitjema C.H."/>
            <person name="Gilmore S.P."/>
            <person name="Henske J.K."/>
            <person name="Solomon K.V."/>
            <person name="De Groot R."/>
            <person name="Kuo A."/>
            <person name="Mondo S.J."/>
            <person name="Salamov A.A."/>
            <person name="Labutti K."/>
            <person name="Zhao Z."/>
            <person name="Chiniquy J."/>
            <person name="Barry K."/>
            <person name="Brewer H.M."/>
            <person name="Purvine S.O."/>
            <person name="Wright A.T."/>
            <person name="Boxma B."/>
            <person name="Van Alen T."/>
            <person name="Hackstein J.H."/>
            <person name="Baker S.E."/>
            <person name="Grigoriev I.V."/>
            <person name="O'Malley M.A."/>
        </authorList>
    </citation>
    <scope>NUCLEOTIDE SEQUENCE [LARGE SCALE GENOMIC DNA]</scope>
    <source>
        <strain evidence="2 3">S4</strain>
    </source>
</reference>
<sequence>MSNIYFNPGEENFSKLLNSNVYVDKTELILHLNNLIDTNNNAICVSCPSGFGKTYTVNMLTAYYCNTDKKITIFDDKKISKTENWDKYLGKFNVIKLNMANFFTDENIKNGLKKIKKLILNEIKKNISNFEFIDENNFSLILNDIYYETNKKIVLIIDEWDYIFQNNSFDKESIEKYKNFLKTLINNTTIALIYITGILPMLESEYKISDNYSMISPEWMAKYFGFNENEIEELWKKLFGSEMHYNTNNEKSKKIKLDDGAYGSYGKTLNQKLLINNEELIHKNDIKLNLNNIKNWYNGYQLIDNIYGKKYNIYSSYSVVEAIKNKAIDNYWNKLSSMESIIENIQINLFGLKDIINLLINSKRIKINVTSFESDMTIFNNNDDILTLFVHYGFLGYDSNTKEVYIPNEEVRTNFENFIKSEKWEILNIKRHIFNPDDENFDNILNSEYYVDKTELILYLNKRVNTIKRFICDSRPRGFGKTITAEMVSAYYSFNEIRTTIFNNKKISKSENQNWDKYLGKFNVIKLNMMKFFGKGESIKDGLDKIKKGIIKEVKMVLPKFKFTDDNEIVEIFYDIENHTGRKIVLIIDEYDYVLRKSDKNNNIKQEDYLDYLKFLNILVSDESYLALVYMTGILPIKKSYDQSKLNNLYKYSMISPFRLAKYFGFLEDEVKELCTKFNIPVEQNDTYRNNNELLNDPEKEINFNIIKSWYGGYKLMDSEKRYDVYKPLSIIKAIENKTIDNYWDKSSSIESIIENIQINLFGLKDIINLLMNSKKIKINVTSFKSDMTIINNKDDILTLFVHYGFLGYDSNTKEVYIPNEEVRTNFENFIKSEKWEILNIKRHIFNPNEDLDNILNSEYYVDKTELILYLNKRVNTIKRFICDSRPRGFGKTITAEMVSAYYSFNEIRTTIFNNKKISKSENQNWDKYLGKFNVIKLNMMKFFGKGESIKDGLDKIKKGIIKEIKMVLPEFKFTDENEIVEIFYDIENHTGRKIVLIIDEYDYLLRKSDKYNNTKQEDYFDYLKHLTVLIKDKPYLALVYMTGILPIKKSYDQSELNNFNEYSMISPFGLAKYFGFLEDEVKELCTKFNIPVEQNDTYRNNNELLNDPEKEINFNIIKSWYGGYKLMDSEKRYDVYKPLSIINVIEDKTINNYWNMSSSMEKEPITECIEMDFFGLKEDIIRLIKENKKIKTNVRSFRNDMKNFEYKDDVLTMLVHFGYLGYDKITHEVFIPNKEMRQEFLNITKSKVWDDVSEKLTKSKMLLEKIWEENSEEVAKLIEEYHDNEESMDYNSEICLKYTLKNAFYVADQYYNCYDKFFSGKGYAVIAYVPININSNYPALIIELKYEKDAETVIKEIKKKNYNRQLSRYEDNMLLIGISYDNDAKSTNENSKHHTCIIEKFQKN</sequence>